<protein>
    <recommendedName>
        <fullName evidence="2">Protein kinase domain-containing protein</fullName>
    </recommendedName>
</protein>
<name>A0A9N9LDB9_9HELO</name>
<dbReference type="PANTHER" id="PTHR44305">
    <property type="entry name" value="SI:DKEY-192D15.2-RELATED"/>
    <property type="match status" value="1"/>
</dbReference>
<reference evidence="3" key="1">
    <citation type="submission" date="2021-07" db="EMBL/GenBank/DDBJ databases">
        <authorList>
            <person name="Durling M."/>
        </authorList>
    </citation>
    <scope>NUCLEOTIDE SEQUENCE</scope>
</reference>
<dbReference type="Proteomes" id="UP000701801">
    <property type="component" value="Unassembled WGS sequence"/>
</dbReference>
<dbReference type="EMBL" id="CAJVRM010000064">
    <property type="protein sequence ID" value="CAG8973129.1"/>
    <property type="molecule type" value="Genomic_DNA"/>
</dbReference>
<accession>A0A9N9LDB9</accession>
<dbReference type="Pfam" id="PF00069">
    <property type="entry name" value="Pkinase"/>
    <property type="match status" value="1"/>
</dbReference>
<dbReference type="Gene3D" id="1.10.510.10">
    <property type="entry name" value="Transferase(Phosphotransferase) domain 1"/>
    <property type="match status" value="1"/>
</dbReference>
<feature type="compositionally biased region" description="Polar residues" evidence="1">
    <location>
        <begin position="455"/>
        <end position="467"/>
    </location>
</feature>
<sequence>MCIPNGLKIGMCIDLLKKHSIDDIKLPVGRLTLRKIFGLRVPDLSSRFFNFQWRSCTNLFEVGSNSHLVENSSIPIYNQKLVNKGAIAELYRIEVLEEFVDQQLQAVAGDARGEGFEEVVYVLALKTFPDKEKRFYADEQAAHELLQGQNGIVKYYGNYSTFQPSSDLGTLVDAIKQATSHDMLFEYGELDLEEYFIHRAPPKSPGEINKFWSSLFKVADALAALHNLKTPGLGNNDSVEYHGWHANITPSNILFIQDNFKLGDLGFARFVTKADHNPKEVMTGGTVTYGKSIVNHGVAVSQNIDVWSLGCVLSIAVTWMVFGHSAVIEYQNRCQRSIRHLIEKTLFDENLRNSTLELWPGDYFHNGNAVLDEITEWHNILRGNCHESDEITISLLRLIDQKLLVEDTSRITAVELSSELADMLDSTVKGPVVSPTTEEPETKVENILLDSAIPKSTTPQHTKSSFRTEPPEHTSDGVGPYSWQYYPSYLVTFKLFNQFLVQVFGQMDFGIHLNNDKFGFRVPRPLTEVNQY</sequence>
<dbReference type="SMART" id="SM00220">
    <property type="entry name" value="S_TKc"/>
    <property type="match status" value="1"/>
</dbReference>
<dbReference type="InterPro" id="IPR011009">
    <property type="entry name" value="Kinase-like_dom_sf"/>
</dbReference>
<feature type="domain" description="Protein kinase" evidence="2">
    <location>
        <begin position="76"/>
        <end position="424"/>
    </location>
</feature>
<feature type="region of interest" description="Disordered" evidence="1">
    <location>
        <begin position="455"/>
        <end position="477"/>
    </location>
</feature>
<evidence type="ECO:0000313" key="3">
    <source>
        <dbReference type="EMBL" id="CAG8973129.1"/>
    </source>
</evidence>
<dbReference type="InterPro" id="IPR000719">
    <property type="entry name" value="Prot_kinase_dom"/>
</dbReference>
<keyword evidence="4" id="KW-1185">Reference proteome</keyword>
<dbReference type="PROSITE" id="PS50011">
    <property type="entry name" value="PROTEIN_KINASE_DOM"/>
    <property type="match status" value="1"/>
</dbReference>
<evidence type="ECO:0000256" key="1">
    <source>
        <dbReference type="SAM" id="MobiDB-lite"/>
    </source>
</evidence>
<dbReference type="AlphaFoldDB" id="A0A9N9LDB9"/>
<dbReference type="InterPro" id="IPR053083">
    <property type="entry name" value="TF_kinase-domain_protein"/>
</dbReference>
<proteinExistence type="predicted"/>
<dbReference type="OrthoDB" id="5986190at2759"/>
<gene>
    <name evidence="3" type="ORF">HYALB_00008660</name>
</gene>
<dbReference type="GO" id="GO:0005524">
    <property type="term" value="F:ATP binding"/>
    <property type="evidence" value="ECO:0007669"/>
    <property type="project" value="InterPro"/>
</dbReference>
<dbReference type="GO" id="GO:0004672">
    <property type="term" value="F:protein kinase activity"/>
    <property type="evidence" value="ECO:0007669"/>
    <property type="project" value="InterPro"/>
</dbReference>
<comment type="caution">
    <text evidence="3">The sequence shown here is derived from an EMBL/GenBank/DDBJ whole genome shotgun (WGS) entry which is preliminary data.</text>
</comment>
<dbReference type="PANTHER" id="PTHR44305:SF24">
    <property type="entry name" value="TYROSINE-PROTEIN KINASE C03B1.5-RELATED"/>
    <property type="match status" value="1"/>
</dbReference>
<organism evidence="3 4">
    <name type="scientific">Hymenoscyphus albidus</name>
    <dbReference type="NCBI Taxonomy" id="595503"/>
    <lineage>
        <taxon>Eukaryota</taxon>
        <taxon>Fungi</taxon>
        <taxon>Dikarya</taxon>
        <taxon>Ascomycota</taxon>
        <taxon>Pezizomycotina</taxon>
        <taxon>Leotiomycetes</taxon>
        <taxon>Helotiales</taxon>
        <taxon>Helotiaceae</taxon>
        <taxon>Hymenoscyphus</taxon>
    </lineage>
</organism>
<evidence type="ECO:0000313" key="4">
    <source>
        <dbReference type="Proteomes" id="UP000701801"/>
    </source>
</evidence>
<dbReference type="SUPFAM" id="SSF56112">
    <property type="entry name" value="Protein kinase-like (PK-like)"/>
    <property type="match status" value="1"/>
</dbReference>
<evidence type="ECO:0000259" key="2">
    <source>
        <dbReference type="PROSITE" id="PS50011"/>
    </source>
</evidence>